<dbReference type="InterPro" id="IPR056203">
    <property type="entry name" value="Cds6_C"/>
</dbReference>
<dbReference type="PANTHER" id="PTHR36699:SF1">
    <property type="entry name" value="L,D-TRANSPEPTIDASE YAFK-RELATED"/>
    <property type="match status" value="1"/>
</dbReference>
<comment type="caution">
    <text evidence="10">The sequence shown here is derived from an EMBL/GenBank/DDBJ whole genome shotgun (WGS) entry which is preliminary data.</text>
</comment>
<feature type="signal peptide" evidence="8">
    <location>
        <begin position="1"/>
        <end position="30"/>
    </location>
</feature>
<evidence type="ECO:0000256" key="8">
    <source>
        <dbReference type="SAM" id="SignalP"/>
    </source>
</evidence>
<keyword evidence="11" id="KW-1185">Reference proteome</keyword>
<feature type="domain" description="L,D-TPase catalytic" evidence="9">
    <location>
        <begin position="46"/>
        <end position="176"/>
    </location>
</feature>
<dbReference type="SUPFAM" id="SSF141523">
    <property type="entry name" value="L,D-transpeptidase catalytic domain-like"/>
    <property type="match status" value="1"/>
</dbReference>
<keyword evidence="3" id="KW-0808">Transferase</keyword>
<keyword evidence="8" id="KW-0732">Signal</keyword>
<dbReference type="Proteomes" id="UP001194469">
    <property type="component" value="Unassembled WGS sequence"/>
</dbReference>
<evidence type="ECO:0000256" key="7">
    <source>
        <dbReference type="PROSITE-ProRule" id="PRU01373"/>
    </source>
</evidence>
<evidence type="ECO:0000256" key="6">
    <source>
        <dbReference type="ARBA" id="ARBA00023316"/>
    </source>
</evidence>
<dbReference type="SUPFAM" id="SSF54427">
    <property type="entry name" value="NTF2-like"/>
    <property type="match status" value="1"/>
</dbReference>
<dbReference type="InterPro" id="IPR005490">
    <property type="entry name" value="LD_TPept_cat_dom"/>
</dbReference>
<gene>
    <name evidence="10" type="ORF">FVW20_12115</name>
</gene>
<evidence type="ECO:0000259" key="9">
    <source>
        <dbReference type="PROSITE" id="PS52029"/>
    </source>
</evidence>
<sequence length="432" mass="48500">MHRSTIRALYRLLPAAVLLLSLFCPLSAPANGWHVRIPDDAGTPRRLVAVDKEDQKLHIYERHSPLKLAASYVCTTGQATGDKQTAGDLKTPEGIYFVVNKLSAGLDMAMYGGIAYTLNYPNPVDKLRRKTGSGIWIHSKGHDIVPRETKGCIALNRADIDKAGKLFAPGTPVAVAGDVSTDASPAKEDKATARKLEDKVKGWAKAWGSRSPAMFDYYDPEAYSAAQEESFAAFRNQKERLFKQLAWIQTSVSDVQVMQGPGYWVTWFNQYYRAPNMTTEGIRRLYWQPDRKGEYRIVGMEWVPADVGMEANYLETVSPQVTAFVEKWRKAWERGDVKNYIACYSDDAEQAPRKGSASIRQQKQELWRKAKPAKVQLKGLRIEAVAGGVRADMTQDYRDVTGYSDRGVKTLLLRQDGQGWEIVKEEWSPAAR</sequence>
<name>A0ABS0J5P1_9BACT</name>
<dbReference type="CDD" id="cd16913">
    <property type="entry name" value="YkuD_like"/>
    <property type="match status" value="1"/>
</dbReference>
<feature type="active site" description="Proton donor/acceptor" evidence="7">
    <location>
        <position position="138"/>
    </location>
</feature>
<evidence type="ECO:0000256" key="5">
    <source>
        <dbReference type="ARBA" id="ARBA00022984"/>
    </source>
</evidence>
<accession>A0ABS0J5P1</accession>
<feature type="chain" id="PRO_5045990948" evidence="8">
    <location>
        <begin position="31"/>
        <end position="432"/>
    </location>
</feature>
<dbReference type="PANTHER" id="PTHR36699">
    <property type="entry name" value="LD-TRANSPEPTIDASE"/>
    <property type="match status" value="1"/>
</dbReference>
<feature type="active site" description="Nucleophile" evidence="7">
    <location>
        <position position="152"/>
    </location>
</feature>
<evidence type="ECO:0000256" key="4">
    <source>
        <dbReference type="ARBA" id="ARBA00022960"/>
    </source>
</evidence>
<dbReference type="Gene3D" id="3.10.450.50">
    <property type="match status" value="1"/>
</dbReference>
<dbReference type="Gene3D" id="2.40.440.10">
    <property type="entry name" value="L,D-transpeptidase catalytic domain-like"/>
    <property type="match status" value="1"/>
</dbReference>
<dbReference type="Pfam" id="PF24125">
    <property type="entry name" value="Cds6_C"/>
    <property type="match status" value="2"/>
</dbReference>
<keyword evidence="5 7" id="KW-0573">Peptidoglycan synthesis</keyword>
<dbReference type="InterPro" id="IPR032710">
    <property type="entry name" value="NTF2-like_dom_sf"/>
</dbReference>
<comment type="similarity">
    <text evidence="2">Belongs to the YkuD family.</text>
</comment>
<evidence type="ECO:0000256" key="2">
    <source>
        <dbReference type="ARBA" id="ARBA00005992"/>
    </source>
</evidence>
<evidence type="ECO:0000313" key="11">
    <source>
        <dbReference type="Proteomes" id="UP001194469"/>
    </source>
</evidence>
<keyword evidence="4 7" id="KW-0133">Cell shape</keyword>
<dbReference type="PROSITE" id="PS52029">
    <property type="entry name" value="LD_TPASE"/>
    <property type="match status" value="1"/>
</dbReference>
<dbReference type="InterPro" id="IPR038063">
    <property type="entry name" value="Transpep_catalytic_dom"/>
</dbReference>
<proteinExistence type="inferred from homology"/>
<reference evidence="10 11" key="1">
    <citation type="submission" date="2019-08" db="EMBL/GenBank/DDBJ databases">
        <authorList>
            <person name="Luo N."/>
        </authorList>
    </citation>
    <scope>NUCLEOTIDE SEQUENCE [LARGE SCALE GENOMIC DNA]</scope>
    <source>
        <strain evidence="10 11">NCIMB 9442</strain>
    </source>
</reference>
<comment type="pathway">
    <text evidence="1 7">Cell wall biogenesis; peptidoglycan biosynthesis.</text>
</comment>
<keyword evidence="6 7" id="KW-0961">Cell wall biogenesis/degradation</keyword>
<organism evidence="10 11">
    <name type="scientific">Nitratidesulfovibrio oxamicus</name>
    <dbReference type="NCBI Taxonomy" id="32016"/>
    <lineage>
        <taxon>Bacteria</taxon>
        <taxon>Pseudomonadati</taxon>
        <taxon>Thermodesulfobacteriota</taxon>
        <taxon>Desulfovibrionia</taxon>
        <taxon>Desulfovibrionales</taxon>
        <taxon>Desulfovibrionaceae</taxon>
        <taxon>Nitratidesulfovibrio</taxon>
    </lineage>
</organism>
<protein>
    <submittedName>
        <fullName evidence="10">L,D-transpeptidase family protein</fullName>
    </submittedName>
</protein>
<evidence type="ECO:0000256" key="1">
    <source>
        <dbReference type="ARBA" id="ARBA00004752"/>
    </source>
</evidence>
<dbReference type="EMBL" id="VRYY01000358">
    <property type="protein sequence ID" value="MBG3877736.1"/>
    <property type="molecule type" value="Genomic_DNA"/>
</dbReference>
<evidence type="ECO:0000313" key="10">
    <source>
        <dbReference type="EMBL" id="MBG3877736.1"/>
    </source>
</evidence>
<dbReference type="Pfam" id="PF03734">
    <property type="entry name" value="YkuD"/>
    <property type="match status" value="1"/>
</dbReference>
<evidence type="ECO:0000256" key="3">
    <source>
        <dbReference type="ARBA" id="ARBA00022679"/>
    </source>
</evidence>